<dbReference type="GO" id="GO:0000160">
    <property type="term" value="P:phosphorelay signal transduction system"/>
    <property type="evidence" value="ECO:0007669"/>
    <property type="project" value="UniProtKB-KW"/>
</dbReference>
<comment type="catalytic activity">
    <reaction evidence="1">
        <text>ATP + protein L-histidine = ADP + protein N-phospho-L-histidine.</text>
        <dbReference type="EC" id="2.7.13.3"/>
    </reaction>
</comment>
<accession>A0A7X1FSS8</accession>
<evidence type="ECO:0000313" key="13">
    <source>
        <dbReference type="EMBL" id="MBC2666320.1"/>
    </source>
</evidence>
<dbReference type="Gene3D" id="3.30.565.10">
    <property type="entry name" value="Histidine kinase-like ATPase, C-terminal domain"/>
    <property type="match status" value="1"/>
</dbReference>
<feature type="domain" description="Histidine kinase" evidence="11">
    <location>
        <begin position="250"/>
        <end position="449"/>
    </location>
</feature>
<dbReference type="RefSeq" id="WP_185664626.1">
    <property type="nucleotide sequence ID" value="NZ_JACLAW010000009.1"/>
</dbReference>
<dbReference type="Gene3D" id="1.10.287.130">
    <property type="match status" value="1"/>
</dbReference>
<evidence type="ECO:0000256" key="5">
    <source>
        <dbReference type="ARBA" id="ARBA00022679"/>
    </source>
</evidence>
<keyword evidence="5" id="KW-0808">Transferase</keyword>
<comment type="caution">
    <text evidence="13">The sequence shown here is derived from an EMBL/GenBank/DDBJ whole genome shotgun (WGS) entry which is preliminary data.</text>
</comment>
<keyword evidence="14" id="KW-1185">Reference proteome</keyword>
<evidence type="ECO:0000259" key="11">
    <source>
        <dbReference type="PROSITE" id="PS50109"/>
    </source>
</evidence>
<dbReference type="Pfam" id="PF02518">
    <property type="entry name" value="HATPase_c"/>
    <property type="match status" value="1"/>
</dbReference>
<keyword evidence="10" id="KW-0472">Membrane</keyword>
<evidence type="ECO:0000259" key="12">
    <source>
        <dbReference type="PROSITE" id="PS50885"/>
    </source>
</evidence>
<dbReference type="EC" id="2.7.13.3" evidence="3"/>
<evidence type="ECO:0000256" key="1">
    <source>
        <dbReference type="ARBA" id="ARBA00000085"/>
    </source>
</evidence>
<proteinExistence type="predicted"/>
<dbReference type="InterPro" id="IPR003660">
    <property type="entry name" value="HAMP_dom"/>
</dbReference>
<reference evidence="13 14" key="1">
    <citation type="submission" date="2020-08" db="EMBL/GenBank/DDBJ databases">
        <title>The genome sequence of type strain Novosphingobium flavum NBRC 111647.</title>
        <authorList>
            <person name="Liu Y."/>
        </authorList>
    </citation>
    <scope>NUCLEOTIDE SEQUENCE [LARGE SCALE GENOMIC DNA]</scope>
    <source>
        <strain evidence="13 14">NBRC 111647</strain>
    </source>
</reference>
<evidence type="ECO:0000256" key="3">
    <source>
        <dbReference type="ARBA" id="ARBA00012438"/>
    </source>
</evidence>
<evidence type="ECO:0000313" key="14">
    <source>
        <dbReference type="Proteomes" id="UP000566813"/>
    </source>
</evidence>
<protein>
    <recommendedName>
        <fullName evidence="3">histidine kinase</fullName>
        <ecNumber evidence="3">2.7.13.3</ecNumber>
    </recommendedName>
</protein>
<dbReference type="EMBL" id="JACLAW010000009">
    <property type="protein sequence ID" value="MBC2666320.1"/>
    <property type="molecule type" value="Genomic_DNA"/>
</dbReference>
<feature type="transmembrane region" description="Helical" evidence="10">
    <location>
        <begin position="168"/>
        <end position="190"/>
    </location>
</feature>
<dbReference type="SMART" id="SM00387">
    <property type="entry name" value="HATPase_c"/>
    <property type="match status" value="1"/>
</dbReference>
<evidence type="ECO:0000256" key="10">
    <source>
        <dbReference type="SAM" id="Phobius"/>
    </source>
</evidence>
<keyword evidence="6 10" id="KW-0812">Transmembrane</keyword>
<dbReference type="InterPro" id="IPR003594">
    <property type="entry name" value="HATPase_dom"/>
</dbReference>
<feature type="domain" description="HAMP" evidence="12">
    <location>
        <begin position="191"/>
        <end position="242"/>
    </location>
</feature>
<organism evidence="13 14">
    <name type="scientific">Novosphingobium flavum</name>
    <dbReference type="NCBI Taxonomy" id="1778672"/>
    <lineage>
        <taxon>Bacteria</taxon>
        <taxon>Pseudomonadati</taxon>
        <taxon>Pseudomonadota</taxon>
        <taxon>Alphaproteobacteria</taxon>
        <taxon>Sphingomonadales</taxon>
        <taxon>Sphingomonadaceae</taxon>
        <taxon>Novosphingobium</taxon>
    </lineage>
</organism>
<dbReference type="PANTHER" id="PTHR45436">
    <property type="entry name" value="SENSOR HISTIDINE KINASE YKOH"/>
    <property type="match status" value="1"/>
</dbReference>
<dbReference type="InterPro" id="IPR005467">
    <property type="entry name" value="His_kinase_dom"/>
</dbReference>
<comment type="subcellular location">
    <subcellularLocation>
        <location evidence="2">Membrane</location>
    </subcellularLocation>
</comment>
<keyword evidence="9" id="KW-0902">Two-component regulatory system</keyword>
<dbReference type="PROSITE" id="PS50109">
    <property type="entry name" value="HIS_KIN"/>
    <property type="match status" value="1"/>
</dbReference>
<evidence type="ECO:0000256" key="6">
    <source>
        <dbReference type="ARBA" id="ARBA00022692"/>
    </source>
</evidence>
<evidence type="ECO:0000256" key="7">
    <source>
        <dbReference type="ARBA" id="ARBA00022777"/>
    </source>
</evidence>
<keyword evidence="4" id="KW-0597">Phosphoprotein</keyword>
<sequence length="449" mass="48395">MSETAAPKARGPLSLHARIALSAFALVIVALVGCGFVMEHWIVRVVSASFDEKIDLQVLSLAGAIDREGRLVEDQVAYLPDLEFRGQGWGWSVRTAAGEWRGGERFAVSRRYPPDPDYARDLLSADATSEKGVPMHVRYELVGLPSGKAEIMVAAPRLVMDEPVAKGFRWIVGTLALLSLGLGAAAILQLRFGLRPLRKLQQAVAAVRAGESASLSERQPRELLPLVAEVNALLAQNEAGLAYARRHVANLAHGLKTPLTTLSLRLAREGASPESRALVAQLDRRIAHHLRRARSAAAGIGERGRADLAQVAADLAFAMHHVHGTRGIAYAIDVPQPCELAVDREDLDEMVGNLLDNAGKWAHTQVRLKARIDRQLVLIDVCDDGPGIAADDISMALRPGARLDEDEMGYGFGLAIVQELAQLYGGRLALGRSADLGGLNVELALPRRA</sequence>
<evidence type="ECO:0000256" key="4">
    <source>
        <dbReference type="ARBA" id="ARBA00022553"/>
    </source>
</evidence>
<name>A0A7X1FSS8_9SPHN</name>
<dbReference type="GO" id="GO:0005886">
    <property type="term" value="C:plasma membrane"/>
    <property type="evidence" value="ECO:0007669"/>
    <property type="project" value="TreeGrafter"/>
</dbReference>
<dbReference type="Proteomes" id="UP000566813">
    <property type="component" value="Unassembled WGS sequence"/>
</dbReference>
<feature type="transmembrane region" description="Helical" evidence="10">
    <location>
        <begin position="21"/>
        <end position="43"/>
    </location>
</feature>
<evidence type="ECO:0000256" key="9">
    <source>
        <dbReference type="ARBA" id="ARBA00023012"/>
    </source>
</evidence>
<dbReference type="InterPro" id="IPR036890">
    <property type="entry name" value="HATPase_C_sf"/>
</dbReference>
<dbReference type="AlphaFoldDB" id="A0A7X1FSS8"/>
<dbReference type="GO" id="GO:0004673">
    <property type="term" value="F:protein histidine kinase activity"/>
    <property type="evidence" value="ECO:0007669"/>
    <property type="project" value="UniProtKB-EC"/>
</dbReference>
<gene>
    <name evidence="13" type="ORF">H7F51_12395</name>
</gene>
<evidence type="ECO:0000256" key="2">
    <source>
        <dbReference type="ARBA" id="ARBA00004370"/>
    </source>
</evidence>
<keyword evidence="8 10" id="KW-1133">Transmembrane helix</keyword>
<dbReference type="PANTHER" id="PTHR45436:SF5">
    <property type="entry name" value="SENSOR HISTIDINE KINASE TRCS"/>
    <property type="match status" value="1"/>
</dbReference>
<keyword evidence="7 13" id="KW-0418">Kinase</keyword>
<dbReference type="SUPFAM" id="SSF55874">
    <property type="entry name" value="ATPase domain of HSP90 chaperone/DNA topoisomerase II/histidine kinase"/>
    <property type="match status" value="1"/>
</dbReference>
<dbReference type="InterPro" id="IPR050428">
    <property type="entry name" value="TCS_sensor_his_kinase"/>
</dbReference>
<dbReference type="PROSITE" id="PS50885">
    <property type="entry name" value="HAMP"/>
    <property type="match status" value="1"/>
</dbReference>
<evidence type="ECO:0000256" key="8">
    <source>
        <dbReference type="ARBA" id="ARBA00022989"/>
    </source>
</evidence>